<dbReference type="Gene3D" id="3.10.20.30">
    <property type="match status" value="1"/>
</dbReference>
<proteinExistence type="predicted"/>
<dbReference type="EMBL" id="WBKA01000001">
    <property type="protein sequence ID" value="KAB1633763.1"/>
    <property type="molecule type" value="Genomic_DNA"/>
</dbReference>
<organism evidence="1 2">
    <name type="scientific">Pseudoclavibacter caeni</name>
    <dbReference type="NCBI Taxonomy" id="908846"/>
    <lineage>
        <taxon>Bacteria</taxon>
        <taxon>Bacillati</taxon>
        <taxon>Actinomycetota</taxon>
        <taxon>Actinomycetes</taxon>
        <taxon>Micrococcales</taxon>
        <taxon>Microbacteriaceae</taxon>
        <taxon>Pseudoclavibacter</taxon>
    </lineage>
</organism>
<dbReference type="AlphaFoldDB" id="A0A7C8BPI4"/>
<keyword evidence="2" id="KW-1185">Reference proteome</keyword>
<evidence type="ECO:0000313" key="1">
    <source>
        <dbReference type="EMBL" id="KAB1633763.1"/>
    </source>
</evidence>
<dbReference type="SUPFAM" id="SSF54285">
    <property type="entry name" value="MoaD/ThiS"/>
    <property type="match status" value="1"/>
</dbReference>
<reference evidence="1 2" key="1">
    <citation type="submission" date="2019-09" db="EMBL/GenBank/DDBJ databases">
        <title>Phylogeny of genus Pseudoclavibacter and closely related genus.</title>
        <authorList>
            <person name="Li Y."/>
        </authorList>
    </citation>
    <scope>NUCLEOTIDE SEQUENCE [LARGE SCALE GENOMIC DNA]</scope>
    <source>
        <strain evidence="1 2">JCM 16921</strain>
    </source>
</reference>
<accession>A0A7C8BPI4</accession>
<dbReference type="InterPro" id="IPR003749">
    <property type="entry name" value="ThiS/MoaD-like"/>
</dbReference>
<gene>
    <name evidence="1" type="ORF">F8O02_02270</name>
</gene>
<sequence>MPLRVRLFAGLREAAGAEVIVLPVSSPATVGCIRAAVAAAVPCAADAARRSACFVDGRLLRRADLVVDAATVDVLPPFAGG</sequence>
<dbReference type="Proteomes" id="UP000481339">
    <property type="component" value="Unassembled WGS sequence"/>
</dbReference>
<name>A0A7C8BPI4_9MICO</name>
<dbReference type="Pfam" id="PF02597">
    <property type="entry name" value="ThiS"/>
    <property type="match status" value="1"/>
</dbReference>
<comment type="caution">
    <text evidence="1">The sequence shown here is derived from an EMBL/GenBank/DDBJ whole genome shotgun (WGS) entry which is preliminary data.</text>
</comment>
<dbReference type="InterPro" id="IPR012675">
    <property type="entry name" value="Beta-grasp_dom_sf"/>
</dbReference>
<dbReference type="RefSeq" id="WP_158035600.1">
    <property type="nucleotide sequence ID" value="NZ_BAAAZV010000018.1"/>
</dbReference>
<dbReference type="InterPro" id="IPR016155">
    <property type="entry name" value="Mopterin_synth/thiamin_S_b"/>
</dbReference>
<evidence type="ECO:0000313" key="2">
    <source>
        <dbReference type="Proteomes" id="UP000481339"/>
    </source>
</evidence>
<protein>
    <submittedName>
        <fullName evidence="1">MoaD/ThiS family protein</fullName>
    </submittedName>
</protein>
<dbReference type="PROSITE" id="PS51257">
    <property type="entry name" value="PROKAR_LIPOPROTEIN"/>
    <property type="match status" value="1"/>
</dbReference>